<dbReference type="Gene3D" id="1.10.10.440">
    <property type="entry name" value="FF domain"/>
    <property type="match status" value="5"/>
</dbReference>
<dbReference type="KEGG" id="more:E1B28_004372"/>
<feature type="region of interest" description="Disordered" evidence="2">
    <location>
        <begin position="113"/>
        <end position="232"/>
    </location>
</feature>
<dbReference type="GO" id="GO:0005634">
    <property type="term" value="C:nucleus"/>
    <property type="evidence" value="ECO:0007669"/>
    <property type="project" value="TreeGrafter"/>
</dbReference>
<dbReference type="SMART" id="SM00441">
    <property type="entry name" value="FF"/>
    <property type="match status" value="4"/>
</dbReference>
<dbReference type="CDD" id="cd00201">
    <property type="entry name" value="WW"/>
    <property type="match status" value="1"/>
</dbReference>
<feature type="compositionally biased region" description="Basic and acidic residues" evidence="2">
    <location>
        <begin position="134"/>
        <end position="166"/>
    </location>
</feature>
<dbReference type="InterPro" id="IPR045148">
    <property type="entry name" value="TCRG1-like"/>
</dbReference>
<dbReference type="Pfam" id="PF01846">
    <property type="entry name" value="FF"/>
    <property type="match status" value="3"/>
</dbReference>
<dbReference type="Gene3D" id="2.20.70.10">
    <property type="match status" value="2"/>
</dbReference>
<dbReference type="PANTHER" id="PTHR15377">
    <property type="entry name" value="TRANSCRIPTION ELONGATION REGULATOR 1"/>
    <property type="match status" value="1"/>
</dbReference>
<feature type="compositionally biased region" description="Polar residues" evidence="2">
    <location>
        <begin position="121"/>
        <end position="132"/>
    </location>
</feature>
<feature type="domain" description="FF" evidence="4">
    <location>
        <begin position="377"/>
        <end position="435"/>
    </location>
</feature>
<evidence type="ECO:0000256" key="2">
    <source>
        <dbReference type="SAM" id="MobiDB-lite"/>
    </source>
</evidence>
<dbReference type="InterPro" id="IPR001202">
    <property type="entry name" value="WW_dom"/>
</dbReference>
<dbReference type="Proteomes" id="UP001049176">
    <property type="component" value="Chromosome 2"/>
</dbReference>
<feature type="compositionally biased region" description="Basic and acidic residues" evidence="2">
    <location>
        <begin position="457"/>
        <end position="472"/>
    </location>
</feature>
<dbReference type="EMBL" id="CM032182">
    <property type="protein sequence ID" value="KAG7096976.1"/>
    <property type="molecule type" value="Genomic_DNA"/>
</dbReference>
<dbReference type="Pfam" id="PF00397">
    <property type="entry name" value="WW"/>
    <property type="match status" value="1"/>
</dbReference>
<dbReference type="SUPFAM" id="SSF51045">
    <property type="entry name" value="WW domain"/>
    <property type="match status" value="2"/>
</dbReference>
<dbReference type="RefSeq" id="XP_043013446.1">
    <property type="nucleotide sequence ID" value="XM_043148844.1"/>
</dbReference>
<evidence type="ECO:0000256" key="1">
    <source>
        <dbReference type="ARBA" id="ARBA00022737"/>
    </source>
</evidence>
<reference evidence="5" key="1">
    <citation type="journal article" date="2021" name="Genome Biol. Evol.">
        <title>The assembled and annotated genome of the fairy-ring fungus Marasmius oreades.</title>
        <authorList>
            <person name="Hiltunen M."/>
            <person name="Ament-Velasquez S.L."/>
            <person name="Johannesson H."/>
        </authorList>
    </citation>
    <scope>NUCLEOTIDE SEQUENCE</scope>
    <source>
        <strain evidence="5">03SP1</strain>
    </source>
</reference>
<dbReference type="PROSITE" id="PS01159">
    <property type="entry name" value="WW_DOMAIN_1"/>
    <property type="match status" value="1"/>
</dbReference>
<organism evidence="5 6">
    <name type="scientific">Marasmius oreades</name>
    <name type="common">fairy-ring Marasmius</name>
    <dbReference type="NCBI Taxonomy" id="181124"/>
    <lineage>
        <taxon>Eukaryota</taxon>
        <taxon>Fungi</taxon>
        <taxon>Dikarya</taxon>
        <taxon>Basidiomycota</taxon>
        <taxon>Agaricomycotina</taxon>
        <taxon>Agaricomycetes</taxon>
        <taxon>Agaricomycetidae</taxon>
        <taxon>Agaricales</taxon>
        <taxon>Marasmiineae</taxon>
        <taxon>Marasmiaceae</taxon>
        <taxon>Marasmius</taxon>
    </lineage>
</organism>
<accession>A0A9P7UYK2</accession>
<evidence type="ECO:0000259" key="3">
    <source>
        <dbReference type="PROSITE" id="PS50020"/>
    </source>
</evidence>
<dbReference type="InterPro" id="IPR036517">
    <property type="entry name" value="FF_domain_sf"/>
</dbReference>
<comment type="caution">
    <text evidence="5">The sequence shown here is derived from an EMBL/GenBank/DDBJ whole genome shotgun (WGS) entry which is preliminary data.</text>
</comment>
<dbReference type="AlphaFoldDB" id="A0A9P7UYK2"/>
<dbReference type="PROSITE" id="PS50020">
    <property type="entry name" value="WW_DOMAIN_2"/>
    <property type="match status" value="2"/>
</dbReference>
<feature type="region of interest" description="Disordered" evidence="2">
    <location>
        <begin position="48"/>
        <end position="68"/>
    </location>
</feature>
<evidence type="ECO:0000259" key="4">
    <source>
        <dbReference type="PROSITE" id="PS51676"/>
    </source>
</evidence>
<feature type="compositionally biased region" description="Basic and acidic residues" evidence="2">
    <location>
        <begin position="207"/>
        <end position="232"/>
    </location>
</feature>
<dbReference type="GO" id="GO:0070063">
    <property type="term" value="F:RNA polymerase binding"/>
    <property type="evidence" value="ECO:0007669"/>
    <property type="project" value="InterPro"/>
</dbReference>
<feature type="compositionally biased region" description="Polar residues" evidence="2">
    <location>
        <begin position="440"/>
        <end position="455"/>
    </location>
</feature>
<dbReference type="InterPro" id="IPR002713">
    <property type="entry name" value="FF_domain"/>
</dbReference>
<keyword evidence="1" id="KW-0677">Repeat</keyword>
<dbReference type="GO" id="GO:0003712">
    <property type="term" value="F:transcription coregulator activity"/>
    <property type="evidence" value="ECO:0007669"/>
    <property type="project" value="TreeGrafter"/>
</dbReference>
<keyword evidence="6" id="KW-1185">Reference proteome</keyword>
<feature type="compositionally biased region" description="Acidic residues" evidence="2">
    <location>
        <begin position="176"/>
        <end position="194"/>
    </location>
</feature>
<evidence type="ECO:0008006" key="7">
    <source>
        <dbReference type="Google" id="ProtNLM"/>
    </source>
</evidence>
<dbReference type="OrthoDB" id="410044at2759"/>
<feature type="compositionally biased region" description="Low complexity" evidence="2">
    <location>
        <begin position="197"/>
        <end position="206"/>
    </location>
</feature>
<dbReference type="InterPro" id="IPR036020">
    <property type="entry name" value="WW_dom_sf"/>
</dbReference>
<dbReference type="SMART" id="SM00456">
    <property type="entry name" value="WW"/>
    <property type="match status" value="2"/>
</dbReference>
<sequence>MSVPPSFIPLNVPPLPPPWTQHLSPTGQLYYHNPNTKESTYIRPLPTYLQTGQPAPEPQKKKDKPVSKIQIPGTDWLRVRTTEGRIFYTHKTKKESVWTVPEEIKDALAQFEKEENEKTEQLASAQGQSAQKANAEEMKEVERVKSQLQEIVKRKAEGAPLEEKMAKKAKAKATPDEEEEESDDEEEEEEEEEWQREAVAQLAAEAEAVKRAEEEAKCQQEEARRKEREEQIKKAKELREYASQYSPEEARAIFKTLLRENDINPLHPWDTTLPLFVNDRRYSVLSSVTARKEAFDEYCRERARELRQASVKKEKGATTQENFESLLEAEVKSTRTSWTDFRRAWKKDRRFYGWGRDDREREKRFRERVKELGQKKKAAAEKAEAEFIELLKEKAVIPEGAVWKEVKKDLVSDPRYDAVGSSTLREELFNSFVKAKSGPPKTSTAENESEVNVDQSAIKEDKRERKRRALQEREAHVRAERNYLEASIGRSKMDLHKEEGERDFNSLLTDAIRDPQTSWDGVLPQLQTDPRFSRSSLPLNQQLHLFHAHVAHLHSKHLDNLRALFESLAPSLVTEFKELPLETLLNSLPVVKLGLDIDALNHEFDRWQREQKQKARLAFDEMMKENSFVSFWGKLGKIGGEGVDGGVKRDEDGEHDEGEGGGGKIDMKALAKSIDVGEIEKVLKNDKRYVMFDHIPDERENWIRHHLSTLSAPDLSVHVPAR</sequence>
<evidence type="ECO:0000313" key="5">
    <source>
        <dbReference type="EMBL" id="KAG7096976.1"/>
    </source>
</evidence>
<protein>
    <recommendedName>
        <fullName evidence="7">Transcription elongation regulator 1</fullName>
    </recommendedName>
</protein>
<dbReference type="SUPFAM" id="SSF81698">
    <property type="entry name" value="FF domain"/>
    <property type="match status" value="4"/>
</dbReference>
<feature type="region of interest" description="Disordered" evidence="2">
    <location>
        <begin position="435"/>
        <end position="472"/>
    </location>
</feature>
<feature type="region of interest" description="Disordered" evidence="2">
    <location>
        <begin position="643"/>
        <end position="664"/>
    </location>
</feature>
<dbReference type="PROSITE" id="PS51676">
    <property type="entry name" value="FF"/>
    <property type="match status" value="2"/>
</dbReference>
<feature type="domain" description="FF" evidence="4">
    <location>
        <begin position="245"/>
        <end position="301"/>
    </location>
</feature>
<feature type="domain" description="WW" evidence="3">
    <location>
        <begin position="76"/>
        <end position="103"/>
    </location>
</feature>
<dbReference type="PANTHER" id="PTHR15377:SF3">
    <property type="entry name" value="WW DOMAIN-CONTAINING PROTEIN"/>
    <property type="match status" value="1"/>
</dbReference>
<name>A0A9P7UYK2_9AGAR</name>
<dbReference type="GeneID" id="66073448"/>
<gene>
    <name evidence="5" type="ORF">E1B28_004372</name>
</gene>
<feature type="domain" description="WW" evidence="3">
    <location>
        <begin position="13"/>
        <end position="46"/>
    </location>
</feature>
<proteinExistence type="predicted"/>
<evidence type="ECO:0000313" key="6">
    <source>
        <dbReference type="Proteomes" id="UP001049176"/>
    </source>
</evidence>